<feature type="binding site" description="covalent" evidence="6">
    <location>
        <position position="107"/>
    </location>
    <ligand>
        <name>heme c</name>
        <dbReference type="ChEBI" id="CHEBI:61717"/>
    </ligand>
</feature>
<dbReference type="GO" id="GO:0005506">
    <property type="term" value="F:iron ion binding"/>
    <property type="evidence" value="ECO:0007669"/>
    <property type="project" value="InterPro"/>
</dbReference>
<comment type="PTM">
    <text evidence="6">Binds 1 heme c group covalently per subunit.</text>
</comment>
<evidence type="ECO:0000256" key="1">
    <source>
        <dbReference type="ARBA" id="ARBA00022448"/>
    </source>
</evidence>
<keyword evidence="10" id="KW-1185">Reference proteome</keyword>
<keyword evidence="3 6" id="KW-0479">Metal-binding</keyword>
<accession>A0A5R8M8H3</accession>
<dbReference type="PROSITE" id="PS51007">
    <property type="entry name" value="CYTC"/>
    <property type="match status" value="1"/>
</dbReference>
<dbReference type="InterPro" id="IPR009056">
    <property type="entry name" value="Cyt_c-like_dom"/>
</dbReference>
<dbReference type="SUPFAM" id="SSF46626">
    <property type="entry name" value="Cytochrome c"/>
    <property type="match status" value="1"/>
</dbReference>
<organism evidence="9 10">
    <name type="scientific">Maribacter aurantiacus</name>
    <dbReference type="NCBI Taxonomy" id="1882343"/>
    <lineage>
        <taxon>Bacteria</taxon>
        <taxon>Pseudomonadati</taxon>
        <taxon>Bacteroidota</taxon>
        <taxon>Flavobacteriia</taxon>
        <taxon>Flavobacteriales</taxon>
        <taxon>Flavobacteriaceae</taxon>
        <taxon>Maribacter</taxon>
    </lineage>
</organism>
<dbReference type="Pfam" id="PF00034">
    <property type="entry name" value="Cytochrom_C"/>
    <property type="match status" value="1"/>
</dbReference>
<evidence type="ECO:0000313" key="9">
    <source>
        <dbReference type="EMBL" id="TLF45826.1"/>
    </source>
</evidence>
<dbReference type="InterPro" id="IPR036909">
    <property type="entry name" value="Cyt_c-like_dom_sf"/>
</dbReference>
<dbReference type="RefSeq" id="WP_138257669.1">
    <property type="nucleotide sequence ID" value="NZ_VBUK01000002.1"/>
</dbReference>
<protein>
    <recommendedName>
        <fullName evidence="8">Cytochrome c domain-containing protein</fullName>
    </recommendedName>
</protein>
<dbReference type="GO" id="GO:0009055">
    <property type="term" value="F:electron transfer activity"/>
    <property type="evidence" value="ECO:0007669"/>
    <property type="project" value="InterPro"/>
</dbReference>
<keyword evidence="1" id="KW-0813">Transport</keyword>
<dbReference type="Gene3D" id="1.10.760.10">
    <property type="entry name" value="Cytochrome c-like domain"/>
    <property type="match status" value="1"/>
</dbReference>
<feature type="binding site" description="covalent" evidence="6">
    <location>
        <position position="111"/>
    </location>
    <ligand>
        <name>heme c</name>
        <dbReference type="ChEBI" id="CHEBI:61717"/>
    </ligand>
</feature>
<feature type="domain" description="Cytochrome c" evidence="8">
    <location>
        <begin position="93"/>
        <end position="178"/>
    </location>
</feature>
<evidence type="ECO:0000256" key="7">
    <source>
        <dbReference type="SAM" id="MobiDB-lite"/>
    </source>
</evidence>
<feature type="compositionally biased region" description="Basic and acidic residues" evidence="7">
    <location>
        <begin position="18"/>
        <end position="27"/>
    </location>
</feature>
<dbReference type="EMBL" id="VBUK01000002">
    <property type="protein sequence ID" value="TLF45826.1"/>
    <property type="molecule type" value="Genomic_DNA"/>
</dbReference>
<dbReference type="PRINTS" id="PR00606">
    <property type="entry name" value="CYTCHROMECID"/>
</dbReference>
<keyword evidence="5 6" id="KW-0408">Iron</keyword>
<evidence type="ECO:0000256" key="6">
    <source>
        <dbReference type="PIRSR" id="PIRSR602324-1"/>
    </source>
</evidence>
<dbReference type="GO" id="GO:0020037">
    <property type="term" value="F:heme binding"/>
    <property type="evidence" value="ECO:0007669"/>
    <property type="project" value="InterPro"/>
</dbReference>
<evidence type="ECO:0000313" key="10">
    <source>
        <dbReference type="Proteomes" id="UP000308382"/>
    </source>
</evidence>
<evidence type="ECO:0000256" key="3">
    <source>
        <dbReference type="ARBA" id="ARBA00022723"/>
    </source>
</evidence>
<evidence type="ECO:0000256" key="2">
    <source>
        <dbReference type="ARBA" id="ARBA00022617"/>
    </source>
</evidence>
<comment type="caution">
    <text evidence="9">The sequence shown here is derived from an EMBL/GenBank/DDBJ whole genome shotgun (WGS) entry which is preliminary data.</text>
</comment>
<feature type="binding site" description="covalent" evidence="6">
    <location>
        <position position="156"/>
    </location>
    <ligand>
        <name>heme c</name>
        <dbReference type="ChEBI" id="CHEBI:61717"/>
    </ligand>
</feature>
<dbReference type="OrthoDB" id="9814063at2"/>
<keyword evidence="2 6" id="KW-0349">Heme</keyword>
<feature type="region of interest" description="Disordered" evidence="7">
    <location>
        <begin position="1"/>
        <end position="27"/>
    </location>
</feature>
<proteinExistence type="predicted"/>
<evidence type="ECO:0000256" key="5">
    <source>
        <dbReference type="ARBA" id="ARBA00023004"/>
    </source>
</evidence>
<reference evidence="9 10" key="1">
    <citation type="journal article" date="2017" name="Int. J. Syst. Evol. Microbiol.">
        <title>Maripseudobacter aurantiacus gen. nov., sp. nov., a novel member of the family Flavobacteriaceae isolated from a sedimentation basin.</title>
        <authorList>
            <person name="Chen C."/>
            <person name="Su Y."/>
            <person name="Tao T."/>
            <person name="Fu G."/>
            <person name="Zhang C."/>
            <person name="Sun C."/>
            <person name="Zhang X."/>
            <person name="Wu M."/>
        </authorList>
    </citation>
    <scope>NUCLEOTIDE SEQUENCE [LARGE SCALE GENOMIC DNA]</scope>
    <source>
        <strain evidence="10">CDA4</strain>
    </source>
</reference>
<dbReference type="Proteomes" id="UP000308382">
    <property type="component" value="Unassembled WGS sequence"/>
</dbReference>
<dbReference type="InterPro" id="IPR002324">
    <property type="entry name" value="Cyt_c_ID"/>
</dbReference>
<sequence length="230" mass="25026">MSEAISMLPITSGTARNEGQEKSVPHVKLDLGQTNGNLTWGDFVRYSIEVSDSIDGDSKYGEIPNNRVLLEIEFLPAKKENGPNEKIEATKKEADHDGLSLMMGSTCFSCHGDKKVMTGPSFSEIAERYGKSPKSIKFLAGSILAGSEGKWSDIKMPANPGLTVEESEKIAAFILAQGSRKYQWILTGLEGTFQIMEKPAHISEGTYVLTASYTSSASMKGQNSIPLQIR</sequence>
<dbReference type="AlphaFoldDB" id="A0A5R8M8H3"/>
<evidence type="ECO:0000256" key="4">
    <source>
        <dbReference type="ARBA" id="ARBA00022982"/>
    </source>
</evidence>
<name>A0A5R8M8H3_9FLAO</name>
<keyword evidence="4" id="KW-0249">Electron transport</keyword>
<evidence type="ECO:0000259" key="8">
    <source>
        <dbReference type="PROSITE" id="PS51007"/>
    </source>
</evidence>
<gene>
    <name evidence="9" type="ORF">FEK29_06825</name>
</gene>